<organism evidence="1 2">
    <name type="scientific">Corynebacterium comes</name>
    <dbReference type="NCBI Taxonomy" id="2675218"/>
    <lineage>
        <taxon>Bacteria</taxon>
        <taxon>Bacillati</taxon>
        <taxon>Actinomycetota</taxon>
        <taxon>Actinomycetes</taxon>
        <taxon>Mycobacteriales</taxon>
        <taxon>Corynebacteriaceae</taxon>
        <taxon>Corynebacterium</taxon>
    </lineage>
</organism>
<evidence type="ECO:0000313" key="1">
    <source>
        <dbReference type="EMBL" id="QGU05063.1"/>
    </source>
</evidence>
<evidence type="ECO:0000313" key="2">
    <source>
        <dbReference type="Proteomes" id="UP000425178"/>
    </source>
</evidence>
<dbReference type="EMBL" id="CP046453">
    <property type="protein sequence ID" value="QGU05063.1"/>
    <property type="molecule type" value="Genomic_DNA"/>
</dbReference>
<dbReference type="KEGG" id="ccoe:CETAM_09045"/>
<sequence length="155" mass="16652">MKTSDRRHWLVLAAPEGPDPGGVDKLRRLLDRHGLVAGRTDSLLRARDGSLPLIGGEETPVESAWLGPGAHTPYFQVHGISANLAQCRLLFDVAVTARLLIGVEPGPPHAVICGGVLDADDLPPGLDMYCLVDSAEELHACLHGGDEAWHYDRPN</sequence>
<dbReference type="RefSeq" id="WP_156228550.1">
    <property type="nucleotide sequence ID" value="NZ_CP046453.1"/>
</dbReference>
<dbReference type="Proteomes" id="UP000425178">
    <property type="component" value="Chromosome"/>
</dbReference>
<name>A0A6B8VM02_9CORY</name>
<accession>A0A6B8VM02</accession>
<protein>
    <submittedName>
        <fullName evidence="1">Uncharacterized protein</fullName>
    </submittedName>
</protein>
<gene>
    <name evidence="1" type="ORF">CETAM_09045</name>
</gene>
<reference evidence="1 2" key="1">
    <citation type="journal article" date="2021" name="Int. J. Syst. Evol. Microbiol.">
        <title>Classification of three corynebacterial strains isolated from a small paddock in North Rhine-Westphalia: proposal of &lt;i&gt;Corynebacterium kalinowskii&lt;/i&gt; sp. nov., &lt;i&gt;Corynebacterium comes&lt;/i&gt; sp. nov. and &lt;i&gt;Corynebacterium occultum&lt;/i&gt; sp. nov.</title>
        <authorList>
            <person name="Schaffert L."/>
            <person name="Ruwe M."/>
            <person name="Milse J."/>
            <person name="Hanuschka K."/>
            <person name="Ortseifen V."/>
            <person name="Droste J."/>
            <person name="Brandt D."/>
            <person name="Schl L."/>
            <person name="Kutter Y."/>
            <person name="Vinke S."/>
            <person name="Vieh P."/>
            <person name="Jacob L."/>
            <person name="L N.C."/>
            <person name="Schulte-Berndt E."/>
            <person name="Hain C."/>
            <person name="Linder M."/>
            <person name="Schmidt P."/>
            <person name="Wollenschl L."/>
            <person name="Luttermann T."/>
            <person name="Thieme E."/>
            <person name="Hassa J."/>
            <person name="Haak M."/>
            <person name="Wittchen M."/>
            <person name="Mentz A."/>
            <person name="Persicke M."/>
            <person name="Busche T."/>
            <person name="R C."/>
        </authorList>
    </citation>
    <scope>NUCLEOTIDE SEQUENCE [LARGE SCALE GENOMIC DNA]</scope>
    <source>
        <strain evidence="1 2">2019</strain>
    </source>
</reference>
<dbReference type="AlphaFoldDB" id="A0A6B8VM02"/>
<proteinExistence type="predicted"/>
<keyword evidence="2" id="KW-1185">Reference proteome</keyword>